<dbReference type="AlphaFoldDB" id="A0A2P8FAS5"/>
<dbReference type="EMBL" id="PYAS01000029">
    <property type="protein sequence ID" value="PSL18814.1"/>
    <property type="molecule type" value="Genomic_DNA"/>
</dbReference>
<dbReference type="PANTHER" id="PTHR35339">
    <property type="entry name" value="LINALOOL DEHYDRATASE_ISOMERASE DOMAIN-CONTAINING PROTEIN"/>
    <property type="match status" value="1"/>
</dbReference>
<comment type="caution">
    <text evidence="2">The sequence shown here is derived from an EMBL/GenBank/DDBJ whole genome shotgun (WGS) entry which is preliminary data.</text>
</comment>
<organism evidence="2 3">
    <name type="scientific">Dyadobacter jiangsuensis</name>
    <dbReference type="NCBI Taxonomy" id="1591085"/>
    <lineage>
        <taxon>Bacteria</taxon>
        <taxon>Pseudomonadati</taxon>
        <taxon>Bacteroidota</taxon>
        <taxon>Cytophagia</taxon>
        <taxon>Cytophagales</taxon>
        <taxon>Spirosomataceae</taxon>
        <taxon>Dyadobacter</taxon>
    </lineage>
</organism>
<dbReference type="Proteomes" id="UP000241964">
    <property type="component" value="Unassembled WGS sequence"/>
</dbReference>
<dbReference type="PANTHER" id="PTHR35339:SF3">
    <property type="entry name" value="DUF2264 DOMAIN-CONTAINING PROTEIN"/>
    <property type="match status" value="1"/>
</dbReference>
<evidence type="ECO:0000313" key="3">
    <source>
        <dbReference type="Proteomes" id="UP000241964"/>
    </source>
</evidence>
<proteinExistence type="predicted"/>
<keyword evidence="3" id="KW-1185">Reference proteome</keyword>
<gene>
    <name evidence="2" type="ORF">CLV60_12943</name>
</gene>
<dbReference type="Pfam" id="PF10022">
    <property type="entry name" value="DUF2264"/>
    <property type="match status" value="1"/>
</dbReference>
<evidence type="ECO:0000313" key="2">
    <source>
        <dbReference type="EMBL" id="PSL18814.1"/>
    </source>
</evidence>
<protein>
    <submittedName>
        <fullName evidence="2">Uncharacterized protein DUF2264</fullName>
    </submittedName>
</protein>
<feature type="domain" description="DUF2264" evidence="1">
    <location>
        <begin position="2"/>
        <end position="91"/>
    </location>
</feature>
<dbReference type="InterPro" id="IPR049349">
    <property type="entry name" value="DUF2264_N"/>
</dbReference>
<dbReference type="InterPro" id="IPR016624">
    <property type="entry name" value="UCP014753"/>
</dbReference>
<dbReference type="RefSeq" id="WP_170118933.1">
    <property type="nucleotide sequence ID" value="NZ_PYAS01000029.1"/>
</dbReference>
<name>A0A2P8FAS5_9BACT</name>
<sequence>MVQGDGVYGDGPDFHWDYYNSYVIQPFLFDILLIVSPKDGYQRLSEQALGRAVRYAAIQERLINTDGTFPVIGRSIYYRAGAFQHLANMALQ</sequence>
<reference evidence="2 3" key="1">
    <citation type="submission" date="2018-03" db="EMBL/GenBank/DDBJ databases">
        <title>Genomic Encyclopedia of Archaeal and Bacterial Type Strains, Phase II (KMG-II): from individual species to whole genera.</title>
        <authorList>
            <person name="Goeker M."/>
        </authorList>
    </citation>
    <scope>NUCLEOTIDE SEQUENCE [LARGE SCALE GENOMIC DNA]</scope>
    <source>
        <strain evidence="2 3">DSM 29057</strain>
    </source>
</reference>
<evidence type="ECO:0000259" key="1">
    <source>
        <dbReference type="Pfam" id="PF10022"/>
    </source>
</evidence>
<accession>A0A2P8FAS5</accession>